<dbReference type="OrthoDB" id="9781066at2"/>
<evidence type="ECO:0000256" key="7">
    <source>
        <dbReference type="ARBA" id="ARBA00023002"/>
    </source>
</evidence>
<evidence type="ECO:0000256" key="1">
    <source>
        <dbReference type="ARBA" id="ARBA00004196"/>
    </source>
</evidence>
<evidence type="ECO:0000256" key="4">
    <source>
        <dbReference type="ARBA" id="ARBA00022617"/>
    </source>
</evidence>
<dbReference type="InterPro" id="IPR006313">
    <property type="entry name" value="EfeB/EfeN"/>
</dbReference>
<dbReference type="PROSITE" id="PS51404">
    <property type="entry name" value="DYP_PEROXIDASE"/>
    <property type="match status" value="1"/>
</dbReference>
<comment type="subunit">
    <text evidence="15">Homodimer. Part of a ferrous iron transporter composed of EfeU, EfeO and EfeB.</text>
</comment>
<gene>
    <name evidence="18" type="primary">efeB</name>
    <name evidence="18" type="ORF">CZ809_00766</name>
</gene>
<evidence type="ECO:0000256" key="3">
    <source>
        <dbReference type="ARBA" id="ARBA00022559"/>
    </source>
</evidence>
<keyword evidence="3 15" id="KW-0575">Peroxidase</keyword>
<keyword evidence="8 13" id="KW-0408">Iron</keyword>
<dbReference type="EC" id="1.11.1.-" evidence="15"/>
<keyword evidence="15" id="KW-0574">Periplasm</keyword>
<reference evidence="18 19" key="1">
    <citation type="submission" date="2017-02" db="EMBL/GenBank/DDBJ databases">
        <authorList>
            <person name="Peterson S.W."/>
        </authorList>
    </citation>
    <scope>NUCLEOTIDE SEQUENCE [LARGE SCALE GENOMIC DNA]</scope>
    <source>
        <strain evidence="19">type strain: NCCB 100098</strain>
    </source>
</reference>
<comment type="catalytic activity">
    <reaction evidence="12">
        <text>heme b + 2 H(+) = protoporphyrin IX + Fe(2+)</text>
        <dbReference type="Rhea" id="RHEA:22584"/>
        <dbReference type="ChEBI" id="CHEBI:15378"/>
        <dbReference type="ChEBI" id="CHEBI:29033"/>
        <dbReference type="ChEBI" id="CHEBI:57306"/>
        <dbReference type="ChEBI" id="CHEBI:60344"/>
        <dbReference type="EC" id="4.98.1.1"/>
    </reaction>
    <physiologicalReaction direction="left-to-right" evidence="12">
        <dbReference type="Rhea" id="RHEA:22585"/>
    </physiologicalReaction>
</comment>
<evidence type="ECO:0000256" key="14">
    <source>
        <dbReference type="PIRSR" id="PIRSR606313-2"/>
    </source>
</evidence>
<dbReference type="GO" id="GO:0004325">
    <property type="term" value="F:ferrochelatase activity"/>
    <property type="evidence" value="ECO:0007669"/>
    <property type="project" value="UniProtKB-EC"/>
</dbReference>
<evidence type="ECO:0000256" key="15">
    <source>
        <dbReference type="RuleBase" id="RU365017"/>
    </source>
</evidence>
<evidence type="ECO:0000313" key="19">
    <source>
        <dbReference type="Proteomes" id="UP000189966"/>
    </source>
</evidence>
<evidence type="ECO:0000256" key="10">
    <source>
        <dbReference type="ARBA" id="ARBA00033771"/>
    </source>
</evidence>
<dbReference type="InterPro" id="IPR006311">
    <property type="entry name" value="TAT_signal"/>
</dbReference>
<feature type="binding site" evidence="13">
    <location>
        <position position="336"/>
    </location>
    <ligand>
        <name>heme b</name>
        <dbReference type="ChEBI" id="CHEBI:60344"/>
    </ligand>
</feature>
<keyword evidence="7 15" id="KW-0560">Oxidoreductase</keyword>
<dbReference type="InterPro" id="IPR048327">
    <property type="entry name" value="Dyp_perox_N"/>
</dbReference>
<keyword evidence="5 13" id="KW-0479">Metal-binding</keyword>
<evidence type="ECO:0000259" key="16">
    <source>
        <dbReference type="Pfam" id="PF04261"/>
    </source>
</evidence>
<dbReference type="PANTHER" id="PTHR30521">
    <property type="entry name" value="DEFERROCHELATASE/PEROXIDASE"/>
    <property type="match status" value="1"/>
</dbReference>
<organism evidence="18 19">
    <name type="scientific">Photobacterium piscicola</name>
    <dbReference type="NCBI Taxonomy" id="1378299"/>
    <lineage>
        <taxon>Bacteria</taxon>
        <taxon>Pseudomonadati</taxon>
        <taxon>Pseudomonadota</taxon>
        <taxon>Gammaproteobacteria</taxon>
        <taxon>Vibrionales</taxon>
        <taxon>Vibrionaceae</taxon>
        <taxon>Photobacterium</taxon>
    </lineage>
</organism>
<evidence type="ECO:0000256" key="8">
    <source>
        <dbReference type="ARBA" id="ARBA00023004"/>
    </source>
</evidence>
<dbReference type="InterPro" id="IPR048328">
    <property type="entry name" value="Dyp_perox_C"/>
</dbReference>
<comment type="similarity">
    <text evidence="2">Belongs to the DyP-type peroxidase family. EfeB subfamily.</text>
</comment>
<dbReference type="Pfam" id="PF20628">
    <property type="entry name" value="Dyp_perox_C"/>
    <property type="match status" value="1"/>
</dbReference>
<dbReference type="NCBIfam" id="TIGR01413">
    <property type="entry name" value="Dyp_perox_fam"/>
    <property type="match status" value="1"/>
</dbReference>
<evidence type="ECO:0000256" key="13">
    <source>
        <dbReference type="PIRSR" id="PIRSR606313-1"/>
    </source>
</evidence>
<evidence type="ECO:0000313" key="18">
    <source>
        <dbReference type="EMBL" id="SKC31288.1"/>
    </source>
</evidence>
<feature type="domain" description="Dyp-type peroxidase C-terminal" evidence="17">
    <location>
        <begin position="215"/>
        <end position="399"/>
    </location>
</feature>
<dbReference type="GO" id="GO:0020037">
    <property type="term" value="F:heme binding"/>
    <property type="evidence" value="ECO:0007669"/>
    <property type="project" value="InterPro"/>
</dbReference>
<dbReference type="InterPro" id="IPR006314">
    <property type="entry name" value="Dyp_peroxidase"/>
</dbReference>
<evidence type="ECO:0000256" key="11">
    <source>
        <dbReference type="ARBA" id="ARBA00033775"/>
    </source>
</evidence>
<dbReference type="GO" id="GO:0004601">
    <property type="term" value="F:peroxidase activity"/>
    <property type="evidence" value="ECO:0007669"/>
    <property type="project" value="UniProtKB-KW"/>
</dbReference>
<feature type="binding site" evidence="14">
    <location>
        <position position="285"/>
    </location>
    <ligand>
        <name>protoporphyrin IX</name>
        <dbReference type="ChEBI" id="CHEBI:57306"/>
    </ligand>
</feature>
<dbReference type="RefSeq" id="WP_080156096.1">
    <property type="nucleotide sequence ID" value="NZ_FUZI01000001.1"/>
</dbReference>
<evidence type="ECO:0000256" key="2">
    <source>
        <dbReference type="ARBA" id="ARBA00005365"/>
    </source>
</evidence>
<dbReference type="GO" id="GO:0030313">
    <property type="term" value="C:cell envelope"/>
    <property type="evidence" value="ECO:0007669"/>
    <property type="project" value="UniProtKB-SubCell"/>
</dbReference>
<dbReference type="PROSITE" id="PS51318">
    <property type="entry name" value="TAT"/>
    <property type="match status" value="1"/>
</dbReference>
<evidence type="ECO:0000256" key="6">
    <source>
        <dbReference type="ARBA" id="ARBA00022729"/>
    </source>
</evidence>
<accession>A0A1T5HWT8</accession>
<dbReference type="GO" id="GO:0005829">
    <property type="term" value="C:cytosol"/>
    <property type="evidence" value="ECO:0007669"/>
    <property type="project" value="TreeGrafter"/>
</dbReference>
<evidence type="ECO:0000256" key="9">
    <source>
        <dbReference type="ARBA" id="ARBA00023239"/>
    </source>
</evidence>
<keyword evidence="4 13" id="KW-0349">Heme</keyword>
<sequence length="413" mass="46916">MKTPSSFNLSRRNALKTLAIGSAVLTVPTIAAQEREAESHYKQQIDFHGLHQAGVITKEQKNVSFISFNVTAMTLAELKMLFKVLTARIAYLTQSENLPVNKIDKMPPLESGMLGGHLDPDSLTITVSLGASLFDSRFGLTQLKPRYLVAMKSFPNDQLDSHWCGGDIGLQICANSPESVIYALRDILQHTSMYIVPRWKMDGFLPSRDIDNKTTPINLFGFKDGTGNAPADNTDLMDELVWVTDKDKEPNWCVGGSYQAVRLIRFNLEFWDRTPLEDQENDFGRHKITGAPIGMQYEHDSPKYETDPHGDRILFNSHMRRAEPRNPDRYTAKLRRRSYSYSLGINTFGMLDMGLIFMSYQKNLQFGFIDTQKRLNGEPLERYIKPFGGSYYFVLPGVKRDEYLGQPLFSEVV</sequence>
<dbReference type="AlphaFoldDB" id="A0A1T5HWT8"/>
<feature type="binding site" evidence="13">
    <location>
        <position position="318"/>
    </location>
    <ligand>
        <name>heme b</name>
        <dbReference type="ChEBI" id="CHEBI:60344"/>
    </ligand>
</feature>
<dbReference type="PANTHER" id="PTHR30521:SF4">
    <property type="entry name" value="DEFERROCHELATASE"/>
    <property type="match status" value="1"/>
</dbReference>
<evidence type="ECO:0000259" key="17">
    <source>
        <dbReference type="Pfam" id="PF20628"/>
    </source>
</evidence>
<comment type="function">
    <text evidence="15">Involved in the recovery of exogenous heme iron. Extracts iron from heme while preserving the protoporphyrin ring intact.</text>
</comment>
<dbReference type="NCBIfam" id="TIGR01412">
    <property type="entry name" value="tat_substr_1"/>
    <property type="match status" value="1"/>
</dbReference>
<dbReference type="GO" id="GO:0042597">
    <property type="term" value="C:periplasmic space"/>
    <property type="evidence" value="ECO:0007669"/>
    <property type="project" value="UniProtKB-SubCell"/>
</dbReference>
<keyword evidence="6" id="KW-0732">Signal</keyword>
<feature type="domain" description="Dyp-type peroxidase N-terminal" evidence="16">
    <location>
        <begin position="52"/>
        <end position="204"/>
    </location>
</feature>
<keyword evidence="9" id="KW-0456">Lyase</keyword>
<dbReference type="SUPFAM" id="SSF54909">
    <property type="entry name" value="Dimeric alpha+beta barrel"/>
    <property type="match status" value="1"/>
</dbReference>
<comment type="subcellular location">
    <subcellularLocation>
        <location evidence="1">Cell envelope</location>
    </subcellularLocation>
    <subcellularLocation>
        <location evidence="15">Periplasm</location>
    </subcellularLocation>
</comment>
<protein>
    <recommendedName>
        <fullName evidence="10 15">Deferrochelatase</fullName>
        <ecNumber evidence="15">1.11.1.-</ecNumber>
    </recommendedName>
    <alternativeName>
        <fullName evidence="11 15">Peroxidase EfeB</fullName>
    </alternativeName>
</protein>
<dbReference type="EMBL" id="FUZI01000001">
    <property type="protein sequence ID" value="SKC31288.1"/>
    <property type="molecule type" value="Genomic_DNA"/>
</dbReference>
<dbReference type="GO" id="GO:0033212">
    <property type="term" value="P:iron import into cell"/>
    <property type="evidence" value="ECO:0007669"/>
    <property type="project" value="InterPro"/>
</dbReference>
<evidence type="ECO:0000256" key="12">
    <source>
        <dbReference type="ARBA" id="ARBA00048856"/>
    </source>
</evidence>
<comment type="cofactor">
    <cofactor evidence="13 15">
        <name>heme b</name>
        <dbReference type="ChEBI" id="CHEBI:60344"/>
    </cofactor>
    <text evidence="13 15">Binds 1 heme b (iron(II)-protoporphyrin IX) group non-covalently per subunit.</text>
</comment>
<dbReference type="GO" id="GO:0046872">
    <property type="term" value="F:metal ion binding"/>
    <property type="evidence" value="ECO:0007669"/>
    <property type="project" value="UniProtKB-KW"/>
</dbReference>
<dbReference type="InterPro" id="IPR011008">
    <property type="entry name" value="Dimeric_a/b-barrel"/>
</dbReference>
<evidence type="ECO:0000256" key="5">
    <source>
        <dbReference type="ARBA" id="ARBA00022723"/>
    </source>
</evidence>
<dbReference type="Pfam" id="PF04261">
    <property type="entry name" value="Dyp_perox_N"/>
    <property type="match status" value="1"/>
</dbReference>
<proteinExistence type="inferred from homology"/>
<name>A0A1T5HWT8_9GAMM</name>
<dbReference type="Proteomes" id="UP000189966">
    <property type="component" value="Unassembled WGS sequence"/>
</dbReference>